<proteinExistence type="predicted"/>
<accession>A0A849AG38</accession>
<protein>
    <submittedName>
        <fullName evidence="1">Uncharacterized protein</fullName>
    </submittedName>
</protein>
<dbReference type="AlphaFoldDB" id="A0A849AG38"/>
<dbReference type="Proteomes" id="UP000562984">
    <property type="component" value="Unassembled WGS sequence"/>
</dbReference>
<keyword evidence="2" id="KW-1185">Reference proteome</keyword>
<dbReference type="RefSeq" id="WP_171201117.1">
    <property type="nucleotide sequence ID" value="NZ_JABEND010000013.1"/>
</dbReference>
<dbReference type="EMBL" id="JABEND010000013">
    <property type="protein sequence ID" value="NNG37420.1"/>
    <property type="molecule type" value="Genomic_DNA"/>
</dbReference>
<name>A0A849AG38_9ACTN</name>
<reference evidence="1 2" key="1">
    <citation type="submission" date="2020-05" db="EMBL/GenBank/DDBJ databases">
        <title>Nakamurella sp. DB0629 isolated from air conditioner.</title>
        <authorList>
            <person name="Kim D.H."/>
            <person name="Kim D.-U."/>
        </authorList>
    </citation>
    <scope>NUCLEOTIDE SEQUENCE [LARGE SCALE GENOMIC DNA]</scope>
    <source>
        <strain evidence="1 2">DB0629</strain>
    </source>
</reference>
<evidence type="ECO:0000313" key="2">
    <source>
        <dbReference type="Proteomes" id="UP000562984"/>
    </source>
</evidence>
<evidence type="ECO:0000313" key="1">
    <source>
        <dbReference type="EMBL" id="NNG37420.1"/>
    </source>
</evidence>
<gene>
    <name evidence="1" type="ORF">HKD39_17270</name>
</gene>
<organism evidence="1 2">
    <name type="scientific">Nakamurella aerolata</name>
    <dbReference type="NCBI Taxonomy" id="1656892"/>
    <lineage>
        <taxon>Bacteria</taxon>
        <taxon>Bacillati</taxon>
        <taxon>Actinomycetota</taxon>
        <taxon>Actinomycetes</taxon>
        <taxon>Nakamurellales</taxon>
        <taxon>Nakamurellaceae</taxon>
        <taxon>Nakamurella</taxon>
    </lineage>
</organism>
<sequence length="166" mass="17963">MPDERDAELPADLRAAVDNAYAAFAARRIAAVGRAGEDYCAHCIDPEDDAALRSTPVRELPMDLVGRLLMNAGTWGGVAELRHVLPRVLEGTAADILWTDPELTVRSIGRAEPAGFTDDERAALAGWVAAWWPRFSGDPDALPEEVDEVRTELRAFGLIDTADPLG</sequence>
<comment type="caution">
    <text evidence="1">The sequence shown here is derived from an EMBL/GenBank/DDBJ whole genome shotgun (WGS) entry which is preliminary data.</text>
</comment>